<dbReference type="InterPro" id="IPR013783">
    <property type="entry name" value="Ig-like_fold"/>
</dbReference>
<evidence type="ECO:0000313" key="4">
    <source>
        <dbReference type="Proteomes" id="UP000268727"/>
    </source>
</evidence>
<dbReference type="AlphaFoldDB" id="A0A3N1H3T3"/>
<feature type="signal peptide" evidence="2">
    <location>
        <begin position="1"/>
        <end position="29"/>
    </location>
</feature>
<dbReference type="EMBL" id="RJKM01000001">
    <property type="protein sequence ID" value="ROP37165.1"/>
    <property type="molecule type" value="Genomic_DNA"/>
</dbReference>
<evidence type="ECO:0000313" key="3">
    <source>
        <dbReference type="EMBL" id="ROP37165.1"/>
    </source>
</evidence>
<name>A0A3N1H3T3_9PSEU</name>
<sequence>MRTFRGARACAAALLVGTTLVVGAPAAVAAGPPVAPHTALTVHFEGWDVDGSFSYEPSRSTVNVYQQTANGYALSMHGYVTGHWHHFDVSPPNGTRFEAGRSYPTATSYSPLDSITVFNISGDGRGCAAPGPGSGTLDVHEVGYDEATGQFTTFAADYSMRCANPDRTAKGQIRFRSALDYRAVDSWDYQLRFGDQPWGRTGTPMEVPVEVNGTLPSTFGTAALSGANPGSFRITADTCSGRTLSYGQKCSLTVTPSAFGKGEQTALLTLPEDSFGGSVRRLLKLNGYDARGDRGTYFPVTPHRVLDTRSGQGAPRAVVGSGQSLRLQLTGQGGVPVEASTVVLNVTVTEPSGAGHISVYPTGVARPTVSSLNYTRGWTGANSVTVKVGADGAVTLYNHGAAVHLVADINGFYSKGRPSYQGGQYQPLASPVRLADTREWGIGRLPAGYFVTVPASWDSSTNWTVRAFAVNITVTDTRAPGYVTAWNGWGPGLPATSTLNYGADNTVTNFAVVPTMRCSDCGGSNAPSIGVYTSQDSHVIVDIVGFYDDSTLPGGLRFEPVVPERITDTREGLGWSSALGHGATATIVAPGSVAGAATWALATNVTAVAPTASTFLTVWPAGYTGLERPETSNLNPSAGAIVPNAVQTMIGPENGFHVYNNHGSTHVLVDVVGTFFLDGPTSSASTASVRAPLPTPKAVPLNRPHRA</sequence>
<gene>
    <name evidence="3" type="ORF">EDD40_2453</name>
</gene>
<feature type="chain" id="PRO_5018075961" evidence="2">
    <location>
        <begin position="30"/>
        <end position="707"/>
    </location>
</feature>
<dbReference type="GO" id="GO:0005975">
    <property type="term" value="P:carbohydrate metabolic process"/>
    <property type="evidence" value="ECO:0007669"/>
    <property type="project" value="UniProtKB-ARBA"/>
</dbReference>
<evidence type="ECO:0000256" key="2">
    <source>
        <dbReference type="SAM" id="SignalP"/>
    </source>
</evidence>
<keyword evidence="4" id="KW-1185">Reference proteome</keyword>
<organism evidence="3 4">
    <name type="scientific">Saccharothrix texasensis</name>
    <dbReference type="NCBI Taxonomy" id="103734"/>
    <lineage>
        <taxon>Bacteria</taxon>
        <taxon>Bacillati</taxon>
        <taxon>Actinomycetota</taxon>
        <taxon>Actinomycetes</taxon>
        <taxon>Pseudonocardiales</taxon>
        <taxon>Pseudonocardiaceae</taxon>
        <taxon>Saccharothrix</taxon>
    </lineage>
</organism>
<dbReference type="Gene3D" id="2.60.40.10">
    <property type="entry name" value="Immunoglobulins"/>
    <property type="match status" value="1"/>
</dbReference>
<accession>A0A3N1H3T3</accession>
<comment type="caution">
    <text evidence="3">The sequence shown here is derived from an EMBL/GenBank/DDBJ whole genome shotgun (WGS) entry which is preliminary data.</text>
</comment>
<keyword evidence="2" id="KW-0732">Signal</keyword>
<dbReference type="Proteomes" id="UP000268727">
    <property type="component" value="Unassembled WGS sequence"/>
</dbReference>
<reference evidence="3 4" key="1">
    <citation type="submission" date="2018-11" db="EMBL/GenBank/DDBJ databases">
        <title>Sequencing the genomes of 1000 actinobacteria strains.</title>
        <authorList>
            <person name="Klenk H.-P."/>
        </authorList>
    </citation>
    <scope>NUCLEOTIDE SEQUENCE [LARGE SCALE GENOMIC DNA]</scope>
    <source>
        <strain evidence="3 4">DSM 44231</strain>
    </source>
</reference>
<feature type="region of interest" description="Disordered" evidence="1">
    <location>
        <begin position="683"/>
        <end position="707"/>
    </location>
</feature>
<protein>
    <submittedName>
        <fullName evidence="3">Uncharacterized protein</fullName>
    </submittedName>
</protein>
<proteinExistence type="predicted"/>
<evidence type="ECO:0000256" key="1">
    <source>
        <dbReference type="SAM" id="MobiDB-lite"/>
    </source>
</evidence>